<dbReference type="InterPro" id="IPR050523">
    <property type="entry name" value="AKR_Detox_Biosynth"/>
</dbReference>
<evidence type="ECO:0000259" key="2">
    <source>
        <dbReference type="Pfam" id="PF00248"/>
    </source>
</evidence>
<protein>
    <submittedName>
        <fullName evidence="3">Aldo/keto reductase</fullName>
    </submittedName>
</protein>
<dbReference type="Pfam" id="PF00248">
    <property type="entry name" value="Aldo_ket_red"/>
    <property type="match status" value="1"/>
</dbReference>
<name>A0ABU4F2J0_9ACTN</name>
<dbReference type="InterPro" id="IPR036812">
    <property type="entry name" value="NAD(P)_OxRdtase_dom_sf"/>
</dbReference>
<dbReference type="Gene3D" id="3.20.20.100">
    <property type="entry name" value="NADP-dependent oxidoreductase domain"/>
    <property type="match status" value="1"/>
</dbReference>
<reference evidence="3 4" key="1">
    <citation type="submission" date="2023-10" db="EMBL/GenBank/DDBJ databases">
        <title>Characterization of rhizosphere-enriched actinobacteria from wheat plants lab-grown on chernevaya soil.</title>
        <authorList>
            <person name="Tikhonova E.N."/>
            <person name="Konopkin A."/>
            <person name="Kravchenko I.K."/>
        </authorList>
    </citation>
    <scope>NUCLEOTIDE SEQUENCE [LARGE SCALE GENOMIC DNA]</scope>
    <source>
        <strain evidence="3 4">RR29</strain>
    </source>
</reference>
<dbReference type="Proteomes" id="UP001187346">
    <property type="component" value="Unassembled WGS sequence"/>
</dbReference>
<dbReference type="InterPro" id="IPR023210">
    <property type="entry name" value="NADP_OxRdtase_dom"/>
</dbReference>
<sequence>MRYRTLGERGPTVSVVGLGGNNFGSRLDEEATTAVVHAALDAGITLFDTADMYGGSGERGGVRGDGERLLGAALKGHRDDIVLATKFGMEMTPDAEAARLGPRGSRPYIRYAVEASLRRLGTDRIDLYQYHEPDGVTPLDDTIAALRELVAEGKIRHLGCSNLPAARLTAPFVSTQARYHLLDRSAETDLIPACLRTGVGLLPYYPLANGLLSGKYRRGEQPPPGSRLSWRQGWLTDAALDRVEALTAYGTARGLTLLEVAVGGLAALPAVGSVICGAMTPAQITANAAAADWIPDATDLTALDEIVRPGEQVV</sequence>
<keyword evidence="4" id="KW-1185">Reference proteome</keyword>
<dbReference type="PANTHER" id="PTHR43364:SF4">
    <property type="entry name" value="NAD(P)-LINKED OXIDOREDUCTASE SUPERFAMILY PROTEIN"/>
    <property type="match status" value="1"/>
</dbReference>
<keyword evidence="1" id="KW-0560">Oxidoreductase</keyword>
<evidence type="ECO:0000256" key="1">
    <source>
        <dbReference type="ARBA" id="ARBA00023002"/>
    </source>
</evidence>
<dbReference type="SUPFAM" id="SSF51430">
    <property type="entry name" value="NAD(P)-linked oxidoreductase"/>
    <property type="match status" value="1"/>
</dbReference>
<organism evidence="3 4">
    <name type="scientific">Streptomyces prunicolor</name>
    <dbReference type="NCBI Taxonomy" id="67348"/>
    <lineage>
        <taxon>Bacteria</taxon>
        <taxon>Bacillati</taxon>
        <taxon>Actinomycetota</taxon>
        <taxon>Actinomycetes</taxon>
        <taxon>Kitasatosporales</taxon>
        <taxon>Streptomycetaceae</taxon>
        <taxon>Streptomyces</taxon>
    </lineage>
</organism>
<evidence type="ECO:0000313" key="3">
    <source>
        <dbReference type="EMBL" id="MDV7214784.1"/>
    </source>
</evidence>
<dbReference type="EMBL" id="JAWMAJ010000005">
    <property type="protein sequence ID" value="MDV7214784.1"/>
    <property type="molecule type" value="Genomic_DNA"/>
</dbReference>
<proteinExistence type="predicted"/>
<accession>A0ABU4F2J0</accession>
<comment type="caution">
    <text evidence="3">The sequence shown here is derived from an EMBL/GenBank/DDBJ whole genome shotgun (WGS) entry which is preliminary data.</text>
</comment>
<evidence type="ECO:0000313" key="4">
    <source>
        <dbReference type="Proteomes" id="UP001187346"/>
    </source>
</evidence>
<dbReference type="RefSeq" id="WP_317769906.1">
    <property type="nucleotide sequence ID" value="NZ_JAWMAJ010000005.1"/>
</dbReference>
<feature type="domain" description="NADP-dependent oxidoreductase" evidence="2">
    <location>
        <begin position="16"/>
        <end position="307"/>
    </location>
</feature>
<dbReference type="PANTHER" id="PTHR43364">
    <property type="entry name" value="NADH-SPECIFIC METHYLGLYOXAL REDUCTASE-RELATED"/>
    <property type="match status" value="1"/>
</dbReference>
<gene>
    <name evidence="3" type="ORF">R5A26_02335</name>
</gene>